<feature type="transmembrane region" description="Helical" evidence="1">
    <location>
        <begin position="15"/>
        <end position="36"/>
    </location>
</feature>
<feature type="transmembrane region" description="Helical" evidence="1">
    <location>
        <begin position="234"/>
        <end position="264"/>
    </location>
</feature>
<proteinExistence type="predicted"/>
<dbReference type="Proteomes" id="UP001055460">
    <property type="component" value="Chromosome"/>
</dbReference>
<evidence type="ECO:0000313" key="2">
    <source>
        <dbReference type="EMBL" id="USJ23175.1"/>
    </source>
</evidence>
<keyword evidence="1" id="KW-0472">Membrane</keyword>
<feature type="transmembrane region" description="Helical" evidence="1">
    <location>
        <begin position="169"/>
        <end position="192"/>
    </location>
</feature>
<accession>A0A9Q8Y658</accession>
<feature type="transmembrane region" description="Helical" evidence="1">
    <location>
        <begin position="100"/>
        <end position="123"/>
    </location>
</feature>
<dbReference type="EMBL" id="CP098807">
    <property type="protein sequence ID" value="USJ23175.1"/>
    <property type="molecule type" value="Genomic_DNA"/>
</dbReference>
<dbReference type="OrthoDB" id="164118at2"/>
<sequence length="297" mass="31162">MGDTALETLLRRDRVIVVAALVTLTAISWLYILWLASAMDMAVPPAPSASMDMGSGMDMDMPMDMPADKPMTMGAQQGAMASMAGAVAAPWSATTFAYALVMWAVMMVGMMVPSATPMILLYARVGRKAAQQGKPFAATGFFAAGYLSAWILFALVAVLGQWLLDRALLLTPALASASAVLSGIVLIAVGLFQFTPLKDRCLSQCQAPLLFIQSHGGFRREAGGAFGLGVRHGLYCVGCCWALMALLFVGGVMNVLLIAAIAIFVLAEKVVPGGGILSRIAGVALVLAGLWQLMALL</sequence>
<keyword evidence="1" id="KW-0812">Transmembrane</keyword>
<dbReference type="Pfam" id="PF09948">
    <property type="entry name" value="PpoB2"/>
    <property type="match status" value="1"/>
</dbReference>
<organism evidence="2 3">
    <name type="scientific">Ensifer adhaerens</name>
    <name type="common">Sinorhizobium morelense</name>
    <dbReference type="NCBI Taxonomy" id="106592"/>
    <lineage>
        <taxon>Bacteria</taxon>
        <taxon>Pseudomonadati</taxon>
        <taxon>Pseudomonadota</taxon>
        <taxon>Alphaproteobacteria</taxon>
        <taxon>Hyphomicrobiales</taxon>
        <taxon>Rhizobiaceae</taxon>
        <taxon>Sinorhizobium/Ensifer group</taxon>
        <taxon>Ensifer</taxon>
    </lineage>
</organism>
<feature type="transmembrane region" description="Helical" evidence="1">
    <location>
        <begin position="276"/>
        <end position="296"/>
    </location>
</feature>
<dbReference type="InterPro" id="IPR018688">
    <property type="entry name" value="PpoB2-like"/>
</dbReference>
<dbReference type="AlphaFoldDB" id="A0A9Q8Y658"/>
<name>A0A9Q8Y658_ENSAD</name>
<evidence type="ECO:0000313" key="3">
    <source>
        <dbReference type="Proteomes" id="UP001055460"/>
    </source>
</evidence>
<feature type="transmembrane region" description="Helical" evidence="1">
    <location>
        <begin position="135"/>
        <end position="163"/>
    </location>
</feature>
<gene>
    <name evidence="2" type="ORF">NE863_18145</name>
</gene>
<protein>
    <submittedName>
        <fullName evidence="2">DUF2182 domain-containing protein</fullName>
    </submittedName>
</protein>
<keyword evidence="1" id="KW-1133">Transmembrane helix</keyword>
<dbReference type="RefSeq" id="WP_090296142.1">
    <property type="nucleotide sequence ID" value="NZ_CAXURO020000001.1"/>
</dbReference>
<reference evidence="2" key="1">
    <citation type="submission" date="2022-06" db="EMBL/GenBank/DDBJ databases">
        <title>Physiological and biochemical characterization and genomic elucidation of a strain of the genus Ensifer adhaerens M8 that combines arsenic oxidation and chromium reduction.</title>
        <authorList>
            <person name="Li X."/>
            <person name="Yu c."/>
        </authorList>
    </citation>
    <scope>NUCLEOTIDE SEQUENCE</scope>
    <source>
        <strain evidence="2">M8</strain>
    </source>
</reference>
<evidence type="ECO:0000256" key="1">
    <source>
        <dbReference type="SAM" id="Phobius"/>
    </source>
</evidence>